<dbReference type="Pfam" id="PF00521">
    <property type="entry name" value="DNA_topoisoIV"/>
    <property type="match status" value="1"/>
</dbReference>
<dbReference type="PANTHER" id="PTHR10169">
    <property type="entry name" value="DNA TOPOISOMERASE/GYRASE"/>
    <property type="match status" value="1"/>
</dbReference>
<dbReference type="GO" id="GO:0000819">
    <property type="term" value="P:sister chromatid segregation"/>
    <property type="evidence" value="ECO:0007669"/>
    <property type="project" value="TreeGrafter"/>
</dbReference>
<dbReference type="Gene3D" id="3.90.199.10">
    <property type="entry name" value="Topoisomerase II, domain 5"/>
    <property type="match status" value="1"/>
</dbReference>
<evidence type="ECO:0000256" key="13">
    <source>
        <dbReference type="RuleBase" id="RU362094"/>
    </source>
</evidence>
<dbReference type="GO" id="GO:0005634">
    <property type="term" value="C:nucleus"/>
    <property type="evidence" value="ECO:0007669"/>
    <property type="project" value="TreeGrafter"/>
</dbReference>
<dbReference type="InterPro" id="IPR006171">
    <property type="entry name" value="TOPRIM_dom"/>
</dbReference>
<dbReference type="Gene3D" id="3.30.230.10">
    <property type="match status" value="1"/>
</dbReference>
<comment type="caution">
    <text evidence="16">The sequence shown here is derived from an EMBL/GenBank/DDBJ whole genome shotgun (WGS) entry which is preliminary data.</text>
</comment>
<proteinExistence type="inferred from homology"/>
<dbReference type="SUPFAM" id="SSF54211">
    <property type="entry name" value="Ribosomal protein S5 domain 2-like"/>
    <property type="match status" value="1"/>
</dbReference>
<keyword evidence="17" id="KW-1185">Reference proteome</keyword>
<dbReference type="PRINTS" id="PR00418">
    <property type="entry name" value="TPI2FAMILY"/>
</dbReference>
<dbReference type="InterPro" id="IPR001241">
    <property type="entry name" value="Topo_IIA"/>
</dbReference>
<dbReference type="InterPro" id="IPR034157">
    <property type="entry name" value="TOPRIM_TopoII"/>
</dbReference>
<evidence type="ECO:0000256" key="9">
    <source>
        <dbReference type="ARBA" id="ARBA00023029"/>
    </source>
</evidence>
<dbReference type="CDD" id="cd00187">
    <property type="entry name" value="TOP4c"/>
    <property type="match status" value="1"/>
</dbReference>
<comment type="subunit">
    <text evidence="13">Homodimer.</text>
</comment>
<dbReference type="InterPro" id="IPR013759">
    <property type="entry name" value="Topo_IIA_B_C"/>
</dbReference>
<comment type="cofactor">
    <cofactor evidence="3">
        <name>Mg(2+)</name>
        <dbReference type="ChEBI" id="CHEBI:18420"/>
    </cofactor>
</comment>
<dbReference type="GO" id="GO:0006265">
    <property type="term" value="P:DNA topological change"/>
    <property type="evidence" value="ECO:0007669"/>
    <property type="project" value="UniProtKB-UniRule"/>
</dbReference>
<keyword evidence="11 12" id="KW-0413">Isomerase</keyword>
<comment type="similarity">
    <text evidence="4 13">Belongs to the type II topoisomerase family.</text>
</comment>
<evidence type="ECO:0000256" key="1">
    <source>
        <dbReference type="ARBA" id="ARBA00000185"/>
    </source>
</evidence>
<comment type="cofactor">
    <cofactor evidence="2">
        <name>Ca(2+)</name>
        <dbReference type="ChEBI" id="CHEBI:29108"/>
    </cofactor>
</comment>
<dbReference type="GO" id="GO:0046872">
    <property type="term" value="F:metal ion binding"/>
    <property type="evidence" value="ECO:0007669"/>
    <property type="project" value="UniProtKB-KW"/>
</dbReference>
<dbReference type="PRINTS" id="PR01158">
    <property type="entry name" value="TOPISMRASEII"/>
</dbReference>
<comment type="function">
    <text evidence="13">Control of topological states of DNA by transient breakage and subsequent rejoining of DNA strands. Topoisomerase II makes double-strand breaks.</text>
</comment>
<keyword evidence="5" id="KW-0479">Metal-binding</keyword>
<evidence type="ECO:0000256" key="3">
    <source>
        <dbReference type="ARBA" id="ARBA00001946"/>
    </source>
</evidence>
<dbReference type="Gene3D" id="1.10.268.10">
    <property type="entry name" value="Topoisomerase, domain 3"/>
    <property type="match status" value="1"/>
</dbReference>
<dbReference type="PROSITE" id="PS00177">
    <property type="entry name" value="TOPOISOMERASE_II"/>
    <property type="match status" value="1"/>
</dbReference>
<dbReference type="Gene3D" id="3.30.1490.30">
    <property type="match status" value="1"/>
</dbReference>
<feature type="domain" description="Toprim" evidence="14">
    <location>
        <begin position="385"/>
        <end position="499"/>
    </location>
</feature>
<dbReference type="CDD" id="cd03365">
    <property type="entry name" value="TOPRIM_TopoIIA"/>
    <property type="match status" value="1"/>
</dbReference>
<dbReference type="Proteomes" id="UP000604046">
    <property type="component" value="Unassembled WGS sequence"/>
</dbReference>
<dbReference type="InterPro" id="IPR014721">
    <property type="entry name" value="Ribsml_uS5_D2-typ_fold_subgr"/>
</dbReference>
<gene>
    <name evidence="16" type="primary">top2</name>
    <name evidence="16" type="ORF">SNAT2548_LOCUS6305</name>
</gene>
<dbReference type="InterPro" id="IPR003594">
    <property type="entry name" value="HATPase_dom"/>
</dbReference>
<keyword evidence="6 13" id="KW-0547">Nucleotide-binding</keyword>
<evidence type="ECO:0000259" key="15">
    <source>
        <dbReference type="PROSITE" id="PS52040"/>
    </source>
</evidence>
<evidence type="ECO:0000256" key="8">
    <source>
        <dbReference type="ARBA" id="ARBA00022842"/>
    </source>
</evidence>
<dbReference type="GO" id="GO:0005524">
    <property type="term" value="F:ATP binding"/>
    <property type="evidence" value="ECO:0007669"/>
    <property type="project" value="UniProtKB-UniRule"/>
</dbReference>
<accession>A0A812JAB1</accession>
<dbReference type="InterPro" id="IPR013506">
    <property type="entry name" value="Topo_IIA_bsu_dom2"/>
</dbReference>
<name>A0A812JAB1_9DINO</name>
<evidence type="ECO:0000259" key="14">
    <source>
        <dbReference type="PROSITE" id="PS50880"/>
    </source>
</evidence>
<sequence>MTKRSLEYVPALYKIFDEILVNAADNLIRDPTQNTIRVEVKRKEGSLSVWNNGAGLPVQMHREHKCYVPELVFGHLLTSDNYDDTEKKVVGGRNGYGAKLTNIFSSKFILETADSRSGKKYKQVWEKNMTVCHKPVIVQNKSEDFTQVTFFPDFARFGMRDLEEDIVALMRRRAFDLAASTQGRCQVFLDGRCLGVSSFQDYVDLHVKPETFRTCKVVNERWEVAIGLTDGSGFQQVSFVNSINTSRGGTHVTYIADQVVSAILEKIGKQKNGGPLAVKSQHVKSYLWIFVNCLIENPAFDSQTKETLTSKRERFGSTCRLPEELLDEVVESGIIDALQEWSKAMGKNELAQHLNKSDLGLQKRLFGVPKLEDANMAGTKEGDSCTLILTEGDSAKTLAVAGLGIVGRDRFGVFPLRGKLRNVRELTVKQMLENKEIDQVLKIMALDATKEYRDAKGLRYGSIMIMTDQDHDGSHIKGLIINFIQHWFPSLLRLPGFLKEFVTPIVKVSRGDETKTFFTLPEYESWKKAHDDGRGWKCKYYKGLGTSTSSEAKEYFADLQDHAIEFTYSGSRDDDLIDMAFAAKRSDDRKVWISSVEEGTYVDHSQTTLSYSDFVEKELVLFAKYDVERAVPSLVDGLKPGQRKVLYGSFKKKLTNEIKVAQLSGYVAETSAYHHGEASLQGTIISMAQTFVGSNNINLFEPRGQFGSRLQGGKDHAAARYIFTCLSKVTRCLFPAEDDAVLEHLSEEGHQIEPRYYCPVIPMALVNGVDGIGTGWSTSIPNHNPRDVIANIRRLLRKEAMHPMVPWFRGFKGTVKAIEGATGKFEAFGVASQRGRVRLEITELPPRRWTQDYKDWLVEQLPKPGDERRASITELREYHSENSVHFVLSMTPDKLSEAERRGFEKVFHLRSNISTTNMWLFDADGKIQRYDSPEEIIQAFFPVRYHVYERRKAYLVDKMERELAVLSNKLRFVELVVGDRLDVEKKRMVDLCGKMRKLGLEHMCQIKGEGSVKVGTEVQCNL</sequence>
<reference evidence="16" key="1">
    <citation type="submission" date="2021-02" db="EMBL/GenBank/DDBJ databases">
        <authorList>
            <person name="Dougan E. K."/>
            <person name="Rhodes N."/>
            <person name="Thang M."/>
            <person name="Chan C."/>
        </authorList>
    </citation>
    <scope>NUCLEOTIDE SEQUENCE</scope>
</reference>
<dbReference type="GO" id="GO:0000712">
    <property type="term" value="P:resolution of meiotic recombination intermediates"/>
    <property type="evidence" value="ECO:0007669"/>
    <property type="project" value="TreeGrafter"/>
</dbReference>
<keyword evidence="9 12" id="KW-0799">Topoisomerase</keyword>
<evidence type="ECO:0000256" key="2">
    <source>
        <dbReference type="ARBA" id="ARBA00001913"/>
    </source>
</evidence>
<dbReference type="SMART" id="SM00434">
    <property type="entry name" value="TOP4c"/>
    <property type="match status" value="1"/>
</dbReference>
<dbReference type="Gene3D" id="3.30.1360.40">
    <property type="match status" value="1"/>
</dbReference>
<dbReference type="PANTHER" id="PTHR10169:SF38">
    <property type="entry name" value="DNA TOPOISOMERASE 2"/>
    <property type="match status" value="1"/>
</dbReference>
<dbReference type="InterPro" id="IPR013758">
    <property type="entry name" value="Topo_IIA_A/C_ab"/>
</dbReference>
<dbReference type="InterPro" id="IPR001154">
    <property type="entry name" value="TopoII_euk"/>
</dbReference>
<dbReference type="FunFam" id="3.90.199.10:FF:000002">
    <property type="entry name" value="DNA topoisomerase 2"/>
    <property type="match status" value="1"/>
</dbReference>
<evidence type="ECO:0000256" key="11">
    <source>
        <dbReference type="ARBA" id="ARBA00023235"/>
    </source>
</evidence>
<dbReference type="FunFam" id="3.30.1360.40:FF:000003">
    <property type="entry name" value="DNA topoisomerase 2"/>
    <property type="match status" value="1"/>
</dbReference>
<dbReference type="SUPFAM" id="SSF55874">
    <property type="entry name" value="ATPase domain of HSP90 chaperone/DNA topoisomerase II/histidine kinase"/>
    <property type="match status" value="1"/>
</dbReference>
<dbReference type="InterPro" id="IPR020568">
    <property type="entry name" value="Ribosomal_Su5_D2-typ_SF"/>
</dbReference>
<dbReference type="InterPro" id="IPR002205">
    <property type="entry name" value="Topo_IIA_dom_A"/>
</dbReference>
<dbReference type="SMART" id="SM00433">
    <property type="entry name" value="TOP2c"/>
    <property type="match status" value="1"/>
</dbReference>
<feature type="domain" description="Topo IIA-type catalytic" evidence="15">
    <location>
        <begin position="631"/>
        <end position="1022"/>
    </location>
</feature>
<evidence type="ECO:0000256" key="12">
    <source>
        <dbReference type="PROSITE-ProRule" id="PRU01384"/>
    </source>
</evidence>
<dbReference type="EMBL" id="CAJNDS010000416">
    <property type="protein sequence ID" value="CAE7203977.1"/>
    <property type="molecule type" value="Genomic_DNA"/>
</dbReference>
<evidence type="ECO:0000256" key="4">
    <source>
        <dbReference type="ARBA" id="ARBA00011080"/>
    </source>
</evidence>
<dbReference type="CDD" id="cd03481">
    <property type="entry name" value="TopoIIA_Trans_ScTopoIIA"/>
    <property type="match status" value="1"/>
</dbReference>
<dbReference type="InterPro" id="IPR036890">
    <property type="entry name" value="HATPase_C_sf"/>
</dbReference>
<dbReference type="PROSITE" id="PS52040">
    <property type="entry name" value="TOPO_IIA"/>
    <property type="match status" value="1"/>
</dbReference>
<dbReference type="PROSITE" id="PS50880">
    <property type="entry name" value="TOPRIM"/>
    <property type="match status" value="1"/>
</dbReference>
<dbReference type="InterPro" id="IPR050634">
    <property type="entry name" value="DNA_Topoisomerase_II"/>
</dbReference>
<evidence type="ECO:0000256" key="7">
    <source>
        <dbReference type="ARBA" id="ARBA00022840"/>
    </source>
</evidence>
<dbReference type="Pfam" id="PF02518">
    <property type="entry name" value="HATPase_c"/>
    <property type="match status" value="1"/>
</dbReference>
<protein>
    <recommendedName>
        <fullName evidence="13">DNA topoisomerase 2</fullName>
        <ecNumber evidence="13">5.6.2.2</ecNumber>
    </recommendedName>
</protein>
<dbReference type="SUPFAM" id="SSF56719">
    <property type="entry name" value="Type II DNA topoisomerase"/>
    <property type="match status" value="1"/>
</dbReference>
<dbReference type="Pfam" id="PF01751">
    <property type="entry name" value="Toprim"/>
    <property type="match status" value="1"/>
</dbReference>
<dbReference type="InterPro" id="IPR018522">
    <property type="entry name" value="TopoIIA_CS"/>
</dbReference>
<dbReference type="GO" id="GO:0003918">
    <property type="term" value="F:DNA topoisomerase type II (double strand cut, ATP-hydrolyzing) activity"/>
    <property type="evidence" value="ECO:0007669"/>
    <property type="project" value="UniProtKB-UniRule"/>
</dbReference>
<dbReference type="Gene3D" id="3.40.50.670">
    <property type="match status" value="1"/>
</dbReference>
<dbReference type="EC" id="5.6.2.2" evidence="13"/>
<dbReference type="Gene3D" id="3.30.565.10">
    <property type="entry name" value="Histidine kinase-like ATPase, C-terminal domain"/>
    <property type="match status" value="1"/>
</dbReference>
<dbReference type="Pfam" id="PF16898">
    <property type="entry name" value="TOPRIM_C"/>
    <property type="match status" value="1"/>
</dbReference>
<keyword evidence="10 12" id="KW-0238">DNA-binding</keyword>
<dbReference type="OrthoDB" id="276498at2759"/>
<dbReference type="Pfam" id="PF00204">
    <property type="entry name" value="DNA_gyraseB"/>
    <property type="match status" value="1"/>
</dbReference>
<dbReference type="InterPro" id="IPR013760">
    <property type="entry name" value="Topo_IIA-like_dom_sf"/>
</dbReference>
<evidence type="ECO:0000256" key="10">
    <source>
        <dbReference type="ARBA" id="ARBA00023125"/>
    </source>
</evidence>
<comment type="catalytic activity">
    <reaction evidence="1 12 13">
        <text>ATP-dependent breakage, passage and rejoining of double-stranded DNA.</text>
        <dbReference type="EC" id="5.6.2.2"/>
    </reaction>
</comment>
<dbReference type="InterPro" id="IPR013757">
    <property type="entry name" value="Topo_IIA_A_a_sf"/>
</dbReference>
<dbReference type="FunFam" id="3.30.1490.30:FF:000001">
    <property type="entry name" value="DNA topoisomerase 2"/>
    <property type="match status" value="1"/>
</dbReference>
<evidence type="ECO:0000256" key="5">
    <source>
        <dbReference type="ARBA" id="ARBA00022723"/>
    </source>
</evidence>
<evidence type="ECO:0000313" key="17">
    <source>
        <dbReference type="Proteomes" id="UP000604046"/>
    </source>
</evidence>
<dbReference type="GO" id="GO:0003677">
    <property type="term" value="F:DNA binding"/>
    <property type="evidence" value="ECO:0007669"/>
    <property type="project" value="UniProtKB-UniRule"/>
</dbReference>
<keyword evidence="7 13" id="KW-0067">ATP-binding</keyword>
<evidence type="ECO:0000256" key="6">
    <source>
        <dbReference type="ARBA" id="ARBA00022741"/>
    </source>
</evidence>
<dbReference type="FunFam" id="3.30.230.10:FF:000008">
    <property type="entry name" value="DNA topoisomerase 2"/>
    <property type="match status" value="1"/>
</dbReference>
<dbReference type="InterPro" id="IPR031660">
    <property type="entry name" value="TOPRIM_C"/>
</dbReference>
<evidence type="ECO:0000313" key="16">
    <source>
        <dbReference type="EMBL" id="CAE7203977.1"/>
    </source>
</evidence>
<dbReference type="FunFam" id="3.40.50.670:FF:000001">
    <property type="entry name" value="DNA topoisomerase 2"/>
    <property type="match status" value="2"/>
</dbReference>
<dbReference type="CDD" id="cd16930">
    <property type="entry name" value="HATPase_TopII-like"/>
    <property type="match status" value="1"/>
</dbReference>
<keyword evidence="8" id="KW-0460">Magnesium</keyword>
<feature type="active site" description="O-(5'-phospho-DNA)-tyrosine intermediate" evidence="12">
    <location>
        <position position="721"/>
    </location>
</feature>
<organism evidence="16 17">
    <name type="scientific">Symbiodinium natans</name>
    <dbReference type="NCBI Taxonomy" id="878477"/>
    <lineage>
        <taxon>Eukaryota</taxon>
        <taxon>Sar</taxon>
        <taxon>Alveolata</taxon>
        <taxon>Dinophyceae</taxon>
        <taxon>Suessiales</taxon>
        <taxon>Symbiodiniaceae</taxon>
        <taxon>Symbiodinium</taxon>
    </lineage>
</organism>
<dbReference type="AlphaFoldDB" id="A0A812JAB1"/>